<sequence length="174" mass="19081">MKALGLSCGSSRLKRSPRIEQGLEELNRGDPTDWHINNVLLDENANIIRKKVVAPRVPSRSNAATISREASSSEEQSLVGRDVFLYAILRDVPVAKATTVSTDPNVSVGGQSLGLEFYEVVVNVVLKRDALLPRPYDGIENLRNGQYMSIAWPSNRLKVSKKSTMSRSGGGLME</sequence>
<evidence type="ECO:0000259" key="1">
    <source>
        <dbReference type="Pfam" id="PF03017"/>
    </source>
</evidence>
<protein>
    <recommendedName>
        <fullName evidence="1">Transposase Tnp1/En/Spm-like domain-containing protein</fullName>
    </recommendedName>
</protein>
<evidence type="ECO:0000313" key="3">
    <source>
        <dbReference type="Proteomes" id="UP000479710"/>
    </source>
</evidence>
<dbReference type="Pfam" id="PF03017">
    <property type="entry name" value="Transposase_23"/>
    <property type="match status" value="1"/>
</dbReference>
<proteinExistence type="predicted"/>
<keyword evidence="3" id="KW-1185">Reference proteome</keyword>
<evidence type="ECO:0000313" key="2">
    <source>
        <dbReference type="EMBL" id="KAF0887952.1"/>
    </source>
</evidence>
<accession>A0A6G1BJC9</accession>
<comment type="caution">
    <text evidence="2">The sequence shown here is derived from an EMBL/GenBank/DDBJ whole genome shotgun (WGS) entry which is preliminary data.</text>
</comment>
<dbReference type="AlphaFoldDB" id="A0A6G1BJC9"/>
<dbReference type="InterPro" id="IPR004264">
    <property type="entry name" value="Transposase_23"/>
</dbReference>
<name>A0A6G1BJC9_9ORYZ</name>
<reference evidence="2 3" key="1">
    <citation type="submission" date="2019-11" db="EMBL/GenBank/DDBJ databases">
        <title>Whole genome sequence of Oryza granulata.</title>
        <authorList>
            <person name="Li W."/>
        </authorList>
    </citation>
    <scope>NUCLEOTIDE SEQUENCE [LARGE SCALE GENOMIC DNA]</scope>
    <source>
        <strain evidence="3">cv. Menghai</strain>
        <tissue evidence="2">Leaf</tissue>
    </source>
</reference>
<dbReference type="OrthoDB" id="695286at2759"/>
<feature type="domain" description="Transposase Tnp1/En/Spm-like" evidence="1">
    <location>
        <begin position="83"/>
        <end position="142"/>
    </location>
</feature>
<organism evidence="2 3">
    <name type="scientific">Oryza meyeriana var. granulata</name>
    <dbReference type="NCBI Taxonomy" id="110450"/>
    <lineage>
        <taxon>Eukaryota</taxon>
        <taxon>Viridiplantae</taxon>
        <taxon>Streptophyta</taxon>
        <taxon>Embryophyta</taxon>
        <taxon>Tracheophyta</taxon>
        <taxon>Spermatophyta</taxon>
        <taxon>Magnoliopsida</taxon>
        <taxon>Liliopsida</taxon>
        <taxon>Poales</taxon>
        <taxon>Poaceae</taxon>
        <taxon>BOP clade</taxon>
        <taxon>Oryzoideae</taxon>
        <taxon>Oryzeae</taxon>
        <taxon>Oryzinae</taxon>
        <taxon>Oryza</taxon>
        <taxon>Oryza meyeriana</taxon>
    </lineage>
</organism>
<gene>
    <name evidence="2" type="ORF">E2562_005659</name>
</gene>
<dbReference type="EMBL" id="SPHZ02000012">
    <property type="protein sequence ID" value="KAF0887952.1"/>
    <property type="molecule type" value="Genomic_DNA"/>
</dbReference>
<dbReference type="Proteomes" id="UP000479710">
    <property type="component" value="Unassembled WGS sequence"/>
</dbReference>